<evidence type="ECO:0000256" key="5">
    <source>
        <dbReference type="ARBA" id="ARBA00023136"/>
    </source>
</evidence>
<feature type="compositionally biased region" description="Gly residues" evidence="6">
    <location>
        <begin position="93"/>
        <end position="108"/>
    </location>
</feature>
<protein>
    <submittedName>
        <fullName evidence="8">Unnamed protein product</fullName>
    </submittedName>
</protein>
<feature type="region of interest" description="Disordered" evidence="6">
    <location>
        <begin position="83"/>
        <end position="108"/>
    </location>
</feature>
<evidence type="ECO:0000313" key="9">
    <source>
        <dbReference type="Proteomes" id="UP001165120"/>
    </source>
</evidence>
<evidence type="ECO:0000259" key="7">
    <source>
        <dbReference type="PROSITE" id="PS50076"/>
    </source>
</evidence>
<dbReference type="InterPro" id="IPR018253">
    <property type="entry name" value="DnaJ_domain_CS"/>
</dbReference>
<dbReference type="InterPro" id="IPR036869">
    <property type="entry name" value="J_dom_sf"/>
</dbReference>
<gene>
    <name evidence="8" type="ORF">Cboi02_000212800</name>
</gene>
<dbReference type="Proteomes" id="UP001165120">
    <property type="component" value="Unassembled WGS sequence"/>
</dbReference>
<keyword evidence="9" id="KW-1185">Reference proteome</keyword>
<keyword evidence="2" id="KW-0812">Transmembrane</keyword>
<dbReference type="PROSITE" id="PS50076">
    <property type="entry name" value="DNAJ_2"/>
    <property type="match status" value="1"/>
</dbReference>
<keyword evidence="5" id="KW-0472">Membrane</keyword>
<dbReference type="PROSITE" id="PS00636">
    <property type="entry name" value="DNAJ_1"/>
    <property type="match status" value="1"/>
</dbReference>
<dbReference type="InterPro" id="IPR001623">
    <property type="entry name" value="DnaJ_domain"/>
</dbReference>
<comment type="subcellular location">
    <subcellularLocation>
        <location evidence="1">Endoplasmic reticulum membrane</location>
        <topology evidence="1">Single-pass membrane protein</topology>
    </subcellularLocation>
</comment>
<feature type="region of interest" description="Disordered" evidence="6">
    <location>
        <begin position="185"/>
        <end position="208"/>
    </location>
</feature>
<keyword evidence="3" id="KW-0256">Endoplasmic reticulum</keyword>
<feature type="compositionally biased region" description="Gly residues" evidence="6">
    <location>
        <begin position="190"/>
        <end position="200"/>
    </location>
</feature>
<dbReference type="SUPFAM" id="SSF46565">
    <property type="entry name" value="Chaperone J-domain"/>
    <property type="match status" value="1"/>
</dbReference>
<feature type="domain" description="J" evidence="7">
    <location>
        <begin position="22"/>
        <end position="86"/>
    </location>
</feature>
<proteinExistence type="predicted"/>
<dbReference type="CDD" id="cd06257">
    <property type="entry name" value="DnaJ"/>
    <property type="match status" value="1"/>
</dbReference>
<evidence type="ECO:0000256" key="2">
    <source>
        <dbReference type="ARBA" id="ARBA00022692"/>
    </source>
</evidence>
<accession>A0A9W6SZA6</accession>
<dbReference type="InterPro" id="IPR051100">
    <property type="entry name" value="DnaJ_subfamily_B/C"/>
</dbReference>
<name>A0A9W6SZA6_CANBO</name>
<dbReference type="InterPro" id="IPR015399">
    <property type="entry name" value="DUF1977_DnaJ-like"/>
</dbReference>
<dbReference type="GO" id="GO:0030544">
    <property type="term" value="F:Hsp70 protein binding"/>
    <property type="evidence" value="ECO:0007669"/>
    <property type="project" value="TreeGrafter"/>
</dbReference>
<evidence type="ECO:0000256" key="3">
    <source>
        <dbReference type="ARBA" id="ARBA00022824"/>
    </source>
</evidence>
<dbReference type="Pfam" id="PF09320">
    <property type="entry name" value="DUF1977"/>
    <property type="match status" value="1"/>
</dbReference>
<evidence type="ECO:0000256" key="1">
    <source>
        <dbReference type="ARBA" id="ARBA00004389"/>
    </source>
</evidence>
<dbReference type="PANTHER" id="PTHR43908">
    <property type="entry name" value="AT29763P-RELATED"/>
    <property type="match status" value="1"/>
</dbReference>
<evidence type="ECO:0000256" key="6">
    <source>
        <dbReference type="SAM" id="MobiDB-lite"/>
    </source>
</evidence>
<comment type="caution">
    <text evidence="8">The sequence shown here is derived from an EMBL/GenBank/DDBJ whole genome shotgun (WGS) entry which is preliminary data.</text>
</comment>
<organism evidence="8 9">
    <name type="scientific">Candida boidinii</name>
    <name type="common">Yeast</name>
    <dbReference type="NCBI Taxonomy" id="5477"/>
    <lineage>
        <taxon>Eukaryota</taxon>
        <taxon>Fungi</taxon>
        <taxon>Dikarya</taxon>
        <taxon>Ascomycota</taxon>
        <taxon>Saccharomycotina</taxon>
        <taxon>Pichiomycetes</taxon>
        <taxon>Pichiales</taxon>
        <taxon>Pichiaceae</taxon>
        <taxon>Ogataea</taxon>
        <taxon>Ogataea/Candida clade</taxon>
    </lineage>
</organism>
<dbReference type="EMBL" id="BSXN01000599">
    <property type="protein sequence ID" value="GME69176.1"/>
    <property type="molecule type" value="Genomic_DNA"/>
</dbReference>
<dbReference type="AlphaFoldDB" id="A0A9W6SZA6"/>
<sequence length="353" mass="38624">MSDFTPDQEKIVKEILTIETSDYYKLLKVDKGANDIEIKKSYRKLAIKLHPDKNKHPHASEAFKKIAKAFEVLSDADKKRIYDQTGVDPDSRGAGGPGAGGFSGFGGGGRPAGRAGFDGFHPFTQGGGPGGGLFDDDILNMFFGNGAGGGFGGSGFGGNGFTFQFGGPGGPSMFTGGGPGMRYRRRPQAGGRGAGAGAGRNGNQPQEPESIYDHLKQFIPFLIFIIPLLISSLFGSGNSNSPHNNLPKFSFESQPALPVERLTPTYQVPYYITEKTYNSLNVSPKKMLKLDKEVENVYVNELKNKCFRQRNQRERLIEDSYGWLFVDEQKLNYAKNLKLDACDRLDELKIDLI</sequence>
<reference evidence="8" key="1">
    <citation type="submission" date="2023-04" db="EMBL/GenBank/DDBJ databases">
        <title>Candida boidinii NBRC 10035.</title>
        <authorList>
            <person name="Ichikawa N."/>
            <person name="Sato H."/>
            <person name="Tonouchi N."/>
        </authorList>
    </citation>
    <scope>NUCLEOTIDE SEQUENCE</scope>
    <source>
        <strain evidence="8">NBRC 10035</strain>
    </source>
</reference>
<dbReference type="PANTHER" id="PTHR43908:SF3">
    <property type="entry name" value="AT29763P-RELATED"/>
    <property type="match status" value="1"/>
</dbReference>
<dbReference type="PRINTS" id="PR00625">
    <property type="entry name" value="JDOMAIN"/>
</dbReference>
<keyword evidence="4" id="KW-1133">Transmembrane helix</keyword>
<dbReference type="GO" id="GO:0071218">
    <property type="term" value="P:cellular response to misfolded protein"/>
    <property type="evidence" value="ECO:0007669"/>
    <property type="project" value="TreeGrafter"/>
</dbReference>
<evidence type="ECO:0000313" key="8">
    <source>
        <dbReference type="EMBL" id="GME69176.1"/>
    </source>
</evidence>
<dbReference type="Pfam" id="PF00226">
    <property type="entry name" value="DnaJ"/>
    <property type="match status" value="1"/>
</dbReference>
<dbReference type="SMART" id="SM00271">
    <property type="entry name" value="DnaJ"/>
    <property type="match status" value="1"/>
</dbReference>
<evidence type="ECO:0000256" key="4">
    <source>
        <dbReference type="ARBA" id="ARBA00022989"/>
    </source>
</evidence>
<dbReference type="Gene3D" id="1.10.287.110">
    <property type="entry name" value="DnaJ domain"/>
    <property type="match status" value="1"/>
</dbReference>
<dbReference type="GO" id="GO:0005789">
    <property type="term" value="C:endoplasmic reticulum membrane"/>
    <property type="evidence" value="ECO:0007669"/>
    <property type="project" value="UniProtKB-SubCell"/>
</dbReference>